<keyword evidence="2" id="KW-0645">Protease</keyword>
<feature type="compositionally biased region" description="Acidic residues" evidence="9">
    <location>
        <begin position="65"/>
        <end position="76"/>
    </location>
</feature>
<dbReference type="InterPro" id="IPR012338">
    <property type="entry name" value="Beta-lactam/transpept-like"/>
</dbReference>
<feature type="region of interest" description="Disordered" evidence="9">
    <location>
        <begin position="905"/>
        <end position="998"/>
    </location>
</feature>
<keyword evidence="5" id="KW-0378">Hydrolase</keyword>
<dbReference type="Proteomes" id="UP001596074">
    <property type="component" value="Unassembled WGS sequence"/>
</dbReference>
<keyword evidence="10" id="KW-0812">Transmembrane</keyword>
<feature type="compositionally biased region" description="Gly residues" evidence="9">
    <location>
        <begin position="969"/>
        <end position="992"/>
    </location>
</feature>
<evidence type="ECO:0000313" key="13">
    <source>
        <dbReference type="EMBL" id="MFC5751095.1"/>
    </source>
</evidence>
<evidence type="ECO:0000256" key="10">
    <source>
        <dbReference type="SAM" id="Phobius"/>
    </source>
</evidence>
<dbReference type="Gene3D" id="3.40.710.10">
    <property type="entry name" value="DD-peptidase/beta-lactamase superfamily"/>
    <property type="match status" value="1"/>
</dbReference>
<evidence type="ECO:0000256" key="9">
    <source>
        <dbReference type="SAM" id="MobiDB-lite"/>
    </source>
</evidence>
<feature type="compositionally biased region" description="Gly residues" evidence="9">
    <location>
        <begin position="272"/>
        <end position="289"/>
    </location>
</feature>
<evidence type="ECO:0000256" key="2">
    <source>
        <dbReference type="ARBA" id="ARBA00022670"/>
    </source>
</evidence>
<keyword evidence="4" id="KW-0808">Transferase</keyword>
<accession>A0ABW1ACD9</accession>
<organism evidence="13 14">
    <name type="scientific">Actinomadura rugatobispora</name>
    <dbReference type="NCBI Taxonomy" id="1994"/>
    <lineage>
        <taxon>Bacteria</taxon>
        <taxon>Bacillati</taxon>
        <taxon>Actinomycetota</taxon>
        <taxon>Actinomycetes</taxon>
        <taxon>Streptosporangiales</taxon>
        <taxon>Thermomonosporaceae</taxon>
        <taxon>Actinomadura</taxon>
    </lineage>
</organism>
<feature type="transmembrane region" description="Helical" evidence="10">
    <location>
        <begin position="306"/>
        <end position="327"/>
    </location>
</feature>
<evidence type="ECO:0000256" key="3">
    <source>
        <dbReference type="ARBA" id="ARBA00022676"/>
    </source>
</evidence>
<sequence>MSSNDEGPAAGGRVKGTAPDHIKSDKSENDDIAANMNDNGVPGTTGTGTDDHPDPADEATLADTPPDETPVDDPPADEAPRDEAAPEDETPPDDPPLGETVRDGTPIVDDDTTGTDAPRDEVTDPSEKPLPDQAPDLDEGTGLGSDSGTTRDFEPVDALEAPVLNGQEAATETTGTGEAAEPAADPATEPATEAEAAPQTAPAPLDDPAPAPSEPLSPAPAEPAPAGGSDATSVGSGGAERPAEDRTATVASPIAASPDAPPGKKGRRGKKGAGNGAGSAPGKGGGGGKKPPKKKRSRPVRYARRTLFAVLAFLGFAVAAFGVAYLLTPVPSPQQQAIAQGPTFYYADGKTVIAKTGTNRDAVPIKQIPEGVRDAVIAAENRSFYEDPGVSVRGTGRAFWSTVTGEQLQGGSTITQQMVRNYYGGIGKERSVTRKLKEIMVSLKVGREKSKDWILEQYLNTIFFGRDAYGVQAAAKAYYGKDVSQLTPAQGAFLAAAIQQPSNFAEPEGQNRVYAEQRWRAVVNNMVRDGAVTQADAAAMTFPMPVKQKITNILKGQKGYMVNVAKKELIERRGYSEDEINRSGLKITTTFDKRLMDAARRAVTANAPAGMSKKIRTGMVSVDPATGQVLAFYGGRDYLVEALSSSFGDWAQAGSGFKPIVLATALDDGMKLYDSVDGSSPQYFAGTPVRNDSGRSFGYVNLVGATQNSVNTAYIHIGQKVGLDKVTAMAEKMGIPRSQLTANGANTAPTFPLGVISVHPVQQAGVYATFASEGQHRTPFVVKSVTDNKEHTRTFTEKGERVFSQQVARDATYAMQQVVRGGTGTGAQLADGRDVAGKTGTTDAGRAIWFNGFIPQMATTVSMFRSDSRPLNIPGYGTYGGALPAQVWRTFMADAVSIMNYSPKSFGSPSVTPGGGYSGQPSDRPGGPPATGPGPSRPPGSEGPGREPSTPPTDDGPELPLPPEPGDPGDPGGGGGDPGDPGDPGGGGGGTDPGRLRG</sequence>
<evidence type="ECO:0000313" key="14">
    <source>
        <dbReference type="Proteomes" id="UP001596074"/>
    </source>
</evidence>
<dbReference type="Pfam" id="PF00912">
    <property type="entry name" value="Transgly"/>
    <property type="match status" value="1"/>
</dbReference>
<dbReference type="InterPro" id="IPR001460">
    <property type="entry name" value="PCN-bd_Tpept"/>
</dbReference>
<evidence type="ECO:0000256" key="6">
    <source>
        <dbReference type="ARBA" id="ARBA00023268"/>
    </source>
</evidence>
<keyword evidence="10" id="KW-0472">Membrane</keyword>
<comment type="catalytic activity">
    <reaction evidence="7">
        <text>Preferential cleavage: (Ac)2-L-Lys-D-Ala-|-D-Ala. Also transpeptidation of peptidyl-alanyl moieties that are N-acyl substituents of D-alanine.</text>
        <dbReference type="EC" id="3.4.16.4"/>
    </reaction>
</comment>
<keyword evidence="14" id="KW-1185">Reference proteome</keyword>
<keyword evidence="3" id="KW-0328">Glycosyltransferase</keyword>
<dbReference type="PANTHER" id="PTHR32282:SF34">
    <property type="entry name" value="PENICILLIN-BINDING PROTEIN 1A"/>
    <property type="match status" value="1"/>
</dbReference>
<dbReference type="SUPFAM" id="SSF53955">
    <property type="entry name" value="Lysozyme-like"/>
    <property type="match status" value="1"/>
</dbReference>
<comment type="catalytic activity">
    <reaction evidence="8">
        <text>[GlcNAc-(1-&gt;4)-Mur2Ac(oyl-L-Ala-gamma-D-Glu-L-Lys-D-Ala-D-Ala)](n)-di-trans,octa-cis-undecaprenyl diphosphate + beta-D-GlcNAc-(1-&gt;4)-Mur2Ac(oyl-L-Ala-gamma-D-Glu-L-Lys-D-Ala-D-Ala)-di-trans,octa-cis-undecaprenyl diphosphate = [GlcNAc-(1-&gt;4)-Mur2Ac(oyl-L-Ala-gamma-D-Glu-L-Lys-D-Ala-D-Ala)](n+1)-di-trans,octa-cis-undecaprenyl diphosphate + di-trans,octa-cis-undecaprenyl diphosphate + H(+)</text>
        <dbReference type="Rhea" id="RHEA:23708"/>
        <dbReference type="Rhea" id="RHEA-COMP:9602"/>
        <dbReference type="Rhea" id="RHEA-COMP:9603"/>
        <dbReference type="ChEBI" id="CHEBI:15378"/>
        <dbReference type="ChEBI" id="CHEBI:58405"/>
        <dbReference type="ChEBI" id="CHEBI:60033"/>
        <dbReference type="ChEBI" id="CHEBI:78435"/>
        <dbReference type="EC" id="2.4.99.28"/>
    </reaction>
</comment>
<gene>
    <name evidence="13" type="ORF">ACFPZN_36235</name>
</gene>
<dbReference type="SUPFAM" id="SSF56601">
    <property type="entry name" value="beta-lactamase/transpeptidase-like"/>
    <property type="match status" value="1"/>
</dbReference>
<comment type="caution">
    <text evidence="13">The sequence shown here is derived from an EMBL/GenBank/DDBJ whole genome shotgun (WGS) entry which is preliminary data.</text>
</comment>
<reference evidence="14" key="1">
    <citation type="journal article" date="2019" name="Int. J. Syst. Evol. Microbiol.">
        <title>The Global Catalogue of Microorganisms (GCM) 10K type strain sequencing project: providing services to taxonomists for standard genome sequencing and annotation.</title>
        <authorList>
            <consortium name="The Broad Institute Genomics Platform"/>
            <consortium name="The Broad Institute Genome Sequencing Center for Infectious Disease"/>
            <person name="Wu L."/>
            <person name="Ma J."/>
        </authorList>
    </citation>
    <scope>NUCLEOTIDE SEQUENCE [LARGE SCALE GENOMIC DNA]</scope>
    <source>
        <strain evidence="14">KCTC 42087</strain>
    </source>
</reference>
<feature type="compositionally biased region" description="Pro residues" evidence="9">
    <location>
        <begin position="959"/>
        <end position="968"/>
    </location>
</feature>
<dbReference type="InterPro" id="IPR050396">
    <property type="entry name" value="Glycosyltr_51/Transpeptidase"/>
</dbReference>
<evidence type="ECO:0000256" key="4">
    <source>
        <dbReference type="ARBA" id="ARBA00022679"/>
    </source>
</evidence>
<evidence type="ECO:0000256" key="1">
    <source>
        <dbReference type="ARBA" id="ARBA00022645"/>
    </source>
</evidence>
<dbReference type="PANTHER" id="PTHR32282">
    <property type="entry name" value="BINDING PROTEIN TRANSPEPTIDASE, PUTATIVE-RELATED"/>
    <property type="match status" value="1"/>
</dbReference>
<feature type="compositionally biased region" description="Low complexity" evidence="9">
    <location>
        <begin position="167"/>
        <end position="204"/>
    </location>
</feature>
<feature type="compositionally biased region" description="Basic and acidic residues" evidence="9">
    <location>
        <begin position="117"/>
        <end position="130"/>
    </location>
</feature>
<feature type="compositionally biased region" description="Basic residues" evidence="9">
    <location>
        <begin position="290"/>
        <end position="300"/>
    </location>
</feature>
<feature type="compositionally biased region" description="Pro residues" evidence="9">
    <location>
        <begin position="205"/>
        <end position="223"/>
    </location>
</feature>
<evidence type="ECO:0000259" key="12">
    <source>
        <dbReference type="Pfam" id="PF00912"/>
    </source>
</evidence>
<feature type="domain" description="Penicillin-binding protein transpeptidase" evidence="11">
    <location>
        <begin position="619"/>
        <end position="861"/>
    </location>
</feature>
<dbReference type="Gene3D" id="1.10.3810.10">
    <property type="entry name" value="Biosynthetic peptidoglycan transglycosylase-like"/>
    <property type="match status" value="1"/>
</dbReference>
<dbReference type="Pfam" id="PF00905">
    <property type="entry name" value="Transpeptidase"/>
    <property type="match status" value="1"/>
</dbReference>
<protein>
    <submittedName>
        <fullName evidence="13">Transglycosylase domain-containing protein</fullName>
    </submittedName>
</protein>
<feature type="compositionally biased region" description="Pro residues" evidence="9">
    <location>
        <begin position="926"/>
        <end position="938"/>
    </location>
</feature>
<dbReference type="InterPro" id="IPR023346">
    <property type="entry name" value="Lysozyme-like_dom_sf"/>
</dbReference>
<keyword evidence="1" id="KW-0121">Carboxypeptidase</keyword>
<evidence type="ECO:0000256" key="7">
    <source>
        <dbReference type="ARBA" id="ARBA00034000"/>
    </source>
</evidence>
<dbReference type="RefSeq" id="WP_378286970.1">
    <property type="nucleotide sequence ID" value="NZ_JBHSON010000063.1"/>
</dbReference>
<evidence type="ECO:0000256" key="5">
    <source>
        <dbReference type="ARBA" id="ARBA00022801"/>
    </source>
</evidence>
<name>A0ABW1ACD9_9ACTN</name>
<keyword evidence="10" id="KW-1133">Transmembrane helix</keyword>
<feature type="region of interest" description="Disordered" evidence="9">
    <location>
        <begin position="1"/>
        <end position="300"/>
    </location>
</feature>
<proteinExistence type="predicted"/>
<evidence type="ECO:0000256" key="8">
    <source>
        <dbReference type="ARBA" id="ARBA00049902"/>
    </source>
</evidence>
<keyword evidence="6" id="KW-0511">Multifunctional enzyme</keyword>
<dbReference type="EMBL" id="JBHSON010000063">
    <property type="protein sequence ID" value="MFC5751095.1"/>
    <property type="molecule type" value="Genomic_DNA"/>
</dbReference>
<feature type="compositionally biased region" description="Basic and acidic residues" evidence="9">
    <location>
        <begin position="18"/>
        <end position="29"/>
    </location>
</feature>
<dbReference type="InterPro" id="IPR001264">
    <property type="entry name" value="Glyco_trans_51"/>
</dbReference>
<dbReference type="InterPro" id="IPR036950">
    <property type="entry name" value="PBP_transglycosylase"/>
</dbReference>
<evidence type="ECO:0000259" key="11">
    <source>
        <dbReference type="Pfam" id="PF00905"/>
    </source>
</evidence>
<feature type="domain" description="Glycosyl transferase family 51" evidence="12">
    <location>
        <begin position="353"/>
        <end position="526"/>
    </location>
</feature>